<proteinExistence type="predicted"/>
<dbReference type="Proteomes" id="UP000887576">
    <property type="component" value="Unplaced"/>
</dbReference>
<sequence>MLRCHLVYVLIVLFFVCSIGQINGIKLRIMETQLVPEFYECDVPKCANFTEFNKLPFDELRKLTFYFETTPNQENQFCFFYGNETFPRSFALGCNVSSSLLNSFVGMAFGRDVLSYHYIIHPKEGKDINGTHDFANIFPTSMITHFGFVAKNVVVKKITAQGWIYNNQTFDPLTKLLAGSDESCEFYISFDEAEVKPFTIYLISEKVVFHIKVVQNSTTVDLICDPGTRIDKNEQ</sequence>
<evidence type="ECO:0000313" key="1">
    <source>
        <dbReference type="Proteomes" id="UP000887576"/>
    </source>
</evidence>
<dbReference type="WBParaSite" id="JU765_v2.g13565.t1">
    <property type="protein sequence ID" value="JU765_v2.g13565.t1"/>
    <property type="gene ID" value="JU765_v2.g13565"/>
</dbReference>
<name>A0AC34Q6Q8_9BILA</name>
<organism evidence="1 2">
    <name type="scientific">Panagrolaimus sp. JU765</name>
    <dbReference type="NCBI Taxonomy" id="591449"/>
    <lineage>
        <taxon>Eukaryota</taxon>
        <taxon>Metazoa</taxon>
        <taxon>Ecdysozoa</taxon>
        <taxon>Nematoda</taxon>
        <taxon>Chromadorea</taxon>
        <taxon>Rhabditida</taxon>
        <taxon>Tylenchina</taxon>
        <taxon>Panagrolaimomorpha</taxon>
        <taxon>Panagrolaimoidea</taxon>
        <taxon>Panagrolaimidae</taxon>
        <taxon>Panagrolaimus</taxon>
    </lineage>
</organism>
<protein>
    <submittedName>
        <fullName evidence="2">Uncharacterized protein</fullName>
    </submittedName>
</protein>
<accession>A0AC34Q6Q8</accession>
<evidence type="ECO:0000313" key="2">
    <source>
        <dbReference type="WBParaSite" id="JU765_v2.g13565.t1"/>
    </source>
</evidence>
<reference evidence="2" key="1">
    <citation type="submission" date="2022-11" db="UniProtKB">
        <authorList>
            <consortium name="WormBaseParasite"/>
        </authorList>
    </citation>
    <scope>IDENTIFICATION</scope>
</reference>